<dbReference type="RefSeq" id="WP_071115606.1">
    <property type="nucleotide sequence ID" value="NZ_MKCS01000001.1"/>
</dbReference>
<name>A0A1S1X1Y3_9NEIS</name>
<dbReference type="AlphaFoldDB" id="A0A1S1X1Y3"/>
<comment type="caution">
    <text evidence="2">The sequence shown here is derived from an EMBL/GenBank/DDBJ whole genome shotgun (WGS) entry which is preliminary data.</text>
</comment>
<accession>A0A1S1X1Y3</accession>
<feature type="domain" description="VioE" evidence="1">
    <location>
        <begin position="9"/>
        <end position="190"/>
    </location>
</feature>
<dbReference type="InterPro" id="IPR038642">
    <property type="entry name" value="VioE_sf"/>
</dbReference>
<dbReference type="Pfam" id="PF18234">
    <property type="entry name" value="VioE"/>
    <property type="match status" value="1"/>
</dbReference>
<sequence length="195" mass="21887">MTQIPPSAPPLLPQQWSSAYVSYWSPMQPEDQLSSGYCWFDYRRNICRIDGLFNPWSEEGTGYRLWMSETGNAVSSRTRKQKVAYGREAMAFGTVLCDIPLDDEAGPFPQLFLPRDVLLTHDAQYVGRHMVLGQEADAWTYQRPDKGPSTLYFQAGTGLLLRMVTGDDRQHASVRDFPNLSTAEIPAGIFAANDG</sequence>
<dbReference type="Gene3D" id="2.50.20.30">
    <property type="match status" value="1"/>
</dbReference>
<dbReference type="Proteomes" id="UP000180088">
    <property type="component" value="Unassembled WGS sequence"/>
</dbReference>
<evidence type="ECO:0000313" key="3">
    <source>
        <dbReference type="Proteomes" id="UP000180088"/>
    </source>
</evidence>
<dbReference type="OrthoDB" id="8704761at2"/>
<dbReference type="EMBL" id="MKCS01000001">
    <property type="protein sequence ID" value="OHX13348.1"/>
    <property type="molecule type" value="Genomic_DNA"/>
</dbReference>
<dbReference type="STRING" id="1903179.BI347_07370"/>
<proteinExistence type="predicted"/>
<dbReference type="CDD" id="cd16330">
    <property type="entry name" value="LolA_VioE"/>
    <property type="match status" value="1"/>
</dbReference>
<evidence type="ECO:0000313" key="2">
    <source>
        <dbReference type="EMBL" id="OHX13348.1"/>
    </source>
</evidence>
<gene>
    <name evidence="2" type="ORF">BI347_07370</name>
</gene>
<evidence type="ECO:0000259" key="1">
    <source>
        <dbReference type="Pfam" id="PF18234"/>
    </source>
</evidence>
<dbReference type="InterPro" id="IPR040857">
    <property type="entry name" value="VioE_dom"/>
</dbReference>
<protein>
    <submittedName>
        <fullName evidence="2">Violacein biosynthesis enzyme VioE</fullName>
    </submittedName>
</protein>
<dbReference type="InterPro" id="IPR019902">
    <property type="entry name" value="Violacein_biosynth_enz_VioE"/>
</dbReference>
<organism evidence="2 3">
    <name type="scientific">Chromobacterium sphagni</name>
    <dbReference type="NCBI Taxonomy" id="1903179"/>
    <lineage>
        <taxon>Bacteria</taxon>
        <taxon>Pseudomonadati</taxon>
        <taxon>Pseudomonadota</taxon>
        <taxon>Betaproteobacteria</taxon>
        <taxon>Neisseriales</taxon>
        <taxon>Chromobacteriaceae</taxon>
        <taxon>Chromobacterium</taxon>
    </lineage>
</organism>
<reference evidence="2 3" key="1">
    <citation type="submission" date="2016-09" db="EMBL/GenBank/DDBJ databases">
        <title>Chromobacterium muskegensis sp. nov., an insecticidal bacterium isolated from Sphagnum bogs.</title>
        <authorList>
            <person name="Sparks M.E."/>
            <person name="Blackburn M.B."/>
            <person name="Gundersen-Rindal D.E."/>
            <person name="Mitchell A."/>
            <person name="Farrar R."/>
            <person name="Kuhar D."/>
        </authorList>
    </citation>
    <scope>NUCLEOTIDE SEQUENCE [LARGE SCALE GENOMIC DNA]</scope>
    <source>
        <strain evidence="2 3">37-2</strain>
    </source>
</reference>
<dbReference type="NCBIfam" id="TIGR03650">
    <property type="entry name" value="violacein_E"/>
    <property type="match status" value="1"/>
</dbReference>